<dbReference type="EMBL" id="CACRSK010000002">
    <property type="protein sequence ID" value="VYS91822.1"/>
    <property type="molecule type" value="Genomic_DNA"/>
</dbReference>
<dbReference type="GO" id="GO:0005524">
    <property type="term" value="F:ATP binding"/>
    <property type="evidence" value="ECO:0007669"/>
    <property type="project" value="InterPro"/>
</dbReference>
<sequence>MRDENKKYWIIPSDPEFFNAIEELKKNKIVSWSSPLNGFKIGDIVYIYLAKPVQSIKIKTKIVKINDDKEFELELIGMLDTEKLNLNNLQKHGLKSAQPKQQIQNELLEYILKVEADKESLKMTIQPLNQILYGPPGTGKTYSTIKKAIEIIDGKIDNSEDRDELKKKFDSYIENGQIKFITFHQSYSYEEFIEGLKAESDENNNIKYEIKDGVFKDICESAKNIQIKSKRSYSFDNSSNIWKMSLGNSQLEKENYVFEYCIKNSVVLLGFGEYKDFSDCDDENSISKKLNIENGYPIKAIDIFKNKMQKGDLILISYGNLKLRAIARVVGKYKLIDDDSLDSFVQAREVEWLLIPNEPFYYDKILDKKFIQKTIYNIKDNVKIDELTNILSDKSKIESKNYVLIIDEINRGNISKIFGELITLIEPSKRIGAKDAITVELPYSKDKFGVPSNLYIIGTMNTADRSIALMDMALRRRFDFIEMMPDYSLLKDIVVDGIEIAKMLKAINERVDALYDRDHMIGHAYFIGVKNIDELSDVFRNRIVPLLCEYFYDDWEKIRAVLADDQKPQNQQFIKEKDIDFEKLFSGNLEDIAEKNLYEINNDAFNNPQSYIEIYPKSDTEENDEQINSNSRI</sequence>
<reference evidence="2" key="1">
    <citation type="submission" date="2019-11" db="EMBL/GenBank/DDBJ databases">
        <authorList>
            <person name="Feng L."/>
        </authorList>
    </citation>
    <scope>NUCLEOTIDE SEQUENCE</scope>
    <source>
        <strain evidence="2">CUreolyticusLFYP111</strain>
    </source>
</reference>
<dbReference type="InterPro" id="IPR011704">
    <property type="entry name" value="ATPase_dyneun-rel_AAA"/>
</dbReference>
<dbReference type="Gene3D" id="3.40.50.300">
    <property type="entry name" value="P-loop containing nucleotide triphosphate hydrolases"/>
    <property type="match status" value="1"/>
</dbReference>
<feature type="domain" description="ATPase dynein-related AAA" evidence="1">
    <location>
        <begin position="400"/>
        <end position="478"/>
    </location>
</feature>
<gene>
    <name evidence="2" type="primary">mcrB_2</name>
    <name evidence="2" type="ORF">CULFYP111_00879</name>
</gene>
<dbReference type="InterPro" id="IPR027417">
    <property type="entry name" value="P-loop_NTPase"/>
</dbReference>
<dbReference type="InterPro" id="IPR052934">
    <property type="entry name" value="Methyl-DNA_Rec/Restrict_Enz"/>
</dbReference>
<organism evidence="2">
    <name type="scientific">Campylobacter ureolyticus</name>
    <dbReference type="NCBI Taxonomy" id="827"/>
    <lineage>
        <taxon>Bacteria</taxon>
        <taxon>Pseudomonadati</taxon>
        <taxon>Campylobacterota</taxon>
        <taxon>Epsilonproteobacteria</taxon>
        <taxon>Campylobacterales</taxon>
        <taxon>Campylobacteraceae</taxon>
        <taxon>Campylobacter</taxon>
    </lineage>
</organism>
<proteinExistence type="predicted"/>
<dbReference type="Pfam" id="PF07728">
    <property type="entry name" value="AAA_5"/>
    <property type="match status" value="1"/>
</dbReference>
<dbReference type="PANTHER" id="PTHR37291:SF1">
    <property type="entry name" value="TYPE IV METHYL-DIRECTED RESTRICTION ENZYME ECOKMCRB SUBUNIT"/>
    <property type="match status" value="1"/>
</dbReference>
<protein>
    <submittedName>
        <fullName evidence="2">5-methylcytosine-specific restriction enzyme B</fullName>
        <ecNumber evidence="2">3.1.21.-</ecNumber>
    </submittedName>
</protein>
<evidence type="ECO:0000313" key="2">
    <source>
        <dbReference type="EMBL" id="VYS91822.1"/>
    </source>
</evidence>
<dbReference type="AlphaFoldDB" id="A0A6N2SEX9"/>
<dbReference type="SUPFAM" id="SSF52540">
    <property type="entry name" value="P-loop containing nucleoside triphosphate hydrolases"/>
    <property type="match status" value="1"/>
</dbReference>
<keyword evidence="2" id="KW-0378">Hydrolase</keyword>
<dbReference type="RefSeq" id="WP_156847257.1">
    <property type="nucleotide sequence ID" value="NZ_CACRSK010000002.1"/>
</dbReference>
<name>A0A6N2SEX9_9BACT</name>
<dbReference type="PANTHER" id="PTHR37291">
    <property type="entry name" value="5-METHYLCYTOSINE-SPECIFIC RESTRICTION ENZYME B"/>
    <property type="match status" value="1"/>
</dbReference>
<evidence type="ECO:0000259" key="1">
    <source>
        <dbReference type="Pfam" id="PF07728"/>
    </source>
</evidence>
<dbReference type="EC" id="3.1.21.-" evidence="2"/>
<accession>A0A6N2SEX9</accession>
<dbReference type="GO" id="GO:0016887">
    <property type="term" value="F:ATP hydrolysis activity"/>
    <property type="evidence" value="ECO:0007669"/>
    <property type="project" value="InterPro"/>
</dbReference>